<keyword evidence="5" id="KW-0969">Cilium</keyword>
<protein>
    <submittedName>
        <fullName evidence="5">Flagellar basal-body rod protein FlgC</fullName>
    </submittedName>
</protein>
<organism evidence="5 6">
    <name type="scientific">Rhizobium viscosum</name>
    <name type="common">Arthrobacter viscosus</name>
    <dbReference type="NCBI Taxonomy" id="1673"/>
    <lineage>
        <taxon>Bacteria</taxon>
        <taxon>Pseudomonadati</taxon>
        <taxon>Pseudomonadota</taxon>
        <taxon>Alphaproteobacteria</taxon>
        <taxon>Hyphomicrobiales</taxon>
        <taxon>Rhizobiaceae</taxon>
        <taxon>Rhizobium/Agrobacterium group</taxon>
        <taxon>Rhizobium</taxon>
    </lineage>
</organism>
<dbReference type="PANTHER" id="PTHR30033">
    <property type="entry name" value="FLAGELLAR HOOK-ASSOCIATED PROTEIN 1"/>
    <property type="match status" value="1"/>
</dbReference>
<dbReference type="Pfam" id="PF00460">
    <property type="entry name" value="Flg_bb_rod"/>
    <property type="match status" value="1"/>
</dbReference>
<dbReference type="EMBL" id="JADBEC010000003">
    <property type="protein sequence ID" value="MBE1509590.1"/>
    <property type="molecule type" value="Genomic_DNA"/>
</dbReference>
<comment type="caution">
    <text evidence="5">The sequence shown here is derived from an EMBL/GenBank/DDBJ whole genome shotgun (WGS) entry which is preliminary data.</text>
</comment>
<dbReference type="InterPro" id="IPR001444">
    <property type="entry name" value="Flag_bb_rod_N"/>
</dbReference>
<proteinExistence type="inferred from homology"/>
<name>A0ABR9J2M5_RHIVS</name>
<keyword evidence="5" id="KW-0282">Flagellum</keyword>
<accession>A0ABR9J2M5</accession>
<evidence type="ECO:0000259" key="4">
    <source>
        <dbReference type="Pfam" id="PF06429"/>
    </source>
</evidence>
<keyword evidence="6" id="KW-1185">Reference proteome</keyword>
<dbReference type="Proteomes" id="UP000620262">
    <property type="component" value="Unassembled WGS sequence"/>
</dbReference>
<dbReference type="InterPro" id="IPR010930">
    <property type="entry name" value="Flg_bb/hook_C_dom"/>
</dbReference>
<dbReference type="PROSITE" id="PS00588">
    <property type="entry name" value="FLAGELLA_BB_ROD"/>
    <property type="match status" value="1"/>
</dbReference>
<evidence type="ECO:0000259" key="3">
    <source>
        <dbReference type="Pfam" id="PF00460"/>
    </source>
</evidence>
<dbReference type="InterPro" id="IPR002371">
    <property type="entry name" value="FlgK"/>
</dbReference>
<evidence type="ECO:0000313" key="5">
    <source>
        <dbReference type="EMBL" id="MBE1509590.1"/>
    </source>
</evidence>
<evidence type="ECO:0000256" key="2">
    <source>
        <dbReference type="ARBA" id="ARBA00009677"/>
    </source>
</evidence>
<sequence>MSISAITHTALSGMLAQTKRAGAIANNVANASTPGYGRLNTSFQSVEPTGVQASVSETDQDVDFATELTDLVETERSYKANAAVFETGADLWDVLMSIKRD</sequence>
<keyword evidence="5" id="KW-0966">Cell projection</keyword>
<dbReference type="InterPro" id="IPR019776">
    <property type="entry name" value="Flagellar_basal_body_rod_CS"/>
</dbReference>
<gene>
    <name evidence="5" type="ORF">H4W29_006837</name>
</gene>
<reference evidence="5 6" key="1">
    <citation type="submission" date="2020-10" db="EMBL/GenBank/DDBJ databases">
        <title>Sequencing the genomes of 1000 actinobacteria strains.</title>
        <authorList>
            <person name="Klenk H.-P."/>
        </authorList>
    </citation>
    <scope>NUCLEOTIDE SEQUENCE [LARGE SCALE GENOMIC DNA]</scope>
    <source>
        <strain evidence="5 6">DSM 7307</strain>
    </source>
</reference>
<dbReference type="PANTHER" id="PTHR30033:SF1">
    <property type="entry name" value="FLAGELLAR HOOK-ASSOCIATED PROTEIN 1"/>
    <property type="match status" value="1"/>
</dbReference>
<comment type="similarity">
    <text evidence="2">Belongs to the flagella basal body rod proteins family.</text>
</comment>
<dbReference type="Pfam" id="PF06429">
    <property type="entry name" value="Flg_bbr_C"/>
    <property type="match status" value="1"/>
</dbReference>
<comment type="subcellular location">
    <subcellularLocation>
        <location evidence="1">Bacterial flagellum basal body</location>
    </subcellularLocation>
</comment>
<dbReference type="RefSeq" id="WP_192733156.1">
    <property type="nucleotide sequence ID" value="NZ_BAAAVL010000008.1"/>
</dbReference>
<feature type="domain" description="Flagellar basal-body/hook protein C-terminal" evidence="4">
    <location>
        <begin position="62"/>
        <end position="97"/>
    </location>
</feature>
<feature type="domain" description="Flagellar basal body rod protein N-terminal" evidence="3">
    <location>
        <begin position="9"/>
        <end position="36"/>
    </location>
</feature>
<evidence type="ECO:0000313" key="6">
    <source>
        <dbReference type="Proteomes" id="UP000620262"/>
    </source>
</evidence>
<evidence type="ECO:0000256" key="1">
    <source>
        <dbReference type="ARBA" id="ARBA00004117"/>
    </source>
</evidence>